<gene>
    <name evidence="2" type="ORF">THII_3900</name>
</gene>
<evidence type="ECO:0000313" key="3">
    <source>
        <dbReference type="Proteomes" id="UP000031623"/>
    </source>
</evidence>
<organism evidence="2 3">
    <name type="scientific">Thioploca ingrica</name>
    <dbReference type="NCBI Taxonomy" id="40754"/>
    <lineage>
        <taxon>Bacteria</taxon>
        <taxon>Pseudomonadati</taxon>
        <taxon>Pseudomonadota</taxon>
        <taxon>Gammaproteobacteria</taxon>
        <taxon>Thiotrichales</taxon>
        <taxon>Thiotrichaceae</taxon>
        <taxon>Thioploca</taxon>
    </lineage>
</organism>
<dbReference type="InterPro" id="IPR001279">
    <property type="entry name" value="Metallo-B-lactamas"/>
</dbReference>
<dbReference type="AlphaFoldDB" id="A0A090API6"/>
<reference evidence="2 3" key="1">
    <citation type="journal article" date="2014" name="ISME J.">
        <title>Ecophysiology of Thioploca ingrica as revealed by the complete genome sequence supplemented with proteomic evidence.</title>
        <authorList>
            <person name="Kojima H."/>
            <person name="Ogura Y."/>
            <person name="Yamamoto N."/>
            <person name="Togashi T."/>
            <person name="Mori H."/>
            <person name="Watanabe T."/>
            <person name="Nemoto F."/>
            <person name="Kurokawa K."/>
            <person name="Hayashi T."/>
            <person name="Fukui M."/>
        </authorList>
    </citation>
    <scope>NUCLEOTIDE SEQUENCE [LARGE SCALE GENOMIC DNA]</scope>
</reference>
<evidence type="ECO:0000259" key="1">
    <source>
        <dbReference type="SMART" id="SM00849"/>
    </source>
</evidence>
<evidence type="ECO:0000313" key="2">
    <source>
        <dbReference type="EMBL" id="BAP58197.1"/>
    </source>
</evidence>
<dbReference type="SUPFAM" id="SSF56281">
    <property type="entry name" value="Metallo-hydrolase/oxidoreductase"/>
    <property type="match status" value="1"/>
</dbReference>
<sequence length="308" mass="35492">MRFDTLNYIRFWGVRGSYPAPFGSHMRVGGNTSCVELRVDNHVLICDGGSGIIPLGHALMTQPEIKEVTIILTHYHWDHISGLPFFIPAFVPGWKVNIYGPGDSKRIIEQRISGQMIDPYFPIEVETWLADIQYLTARNSQLEYGPFKMETFNVHHPGSTFGYRIQVHDKIIVYASDNELSFIDKSIADRKSELEPQELKLIEAMRLEEREKALESVYNAHVFIHDAQYTPEDYAKKRGWGHSCYIDTAHFAIDAHVKQLYLFHVDPNYNDAKIEDLHRATIKLLHERQADTECHIAREGLIIDIDKL</sequence>
<dbReference type="InterPro" id="IPR036866">
    <property type="entry name" value="RibonucZ/Hydroxyglut_hydro"/>
</dbReference>
<dbReference type="Proteomes" id="UP000031623">
    <property type="component" value="Chromosome"/>
</dbReference>
<dbReference type="SMART" id="SM00849">
    <property type="entry name" value="Lactamase_B"/>
    <property type="match status" value="1"/>
</dbReference>
<dbReference type="KEGG" id="tig:THII_3900"/>
<dbReference type="PANTHER" id="PTHR42663:SF4">
    <property type="entry name" value="SLL1036 PROTEIN"/>
    <property type="match status" value="1"/>
</dbReference>
<dbReference type="CDD" id="cd07715">
    <property type="entry name" value="TaR3-like_MBL-fold"/>
    <property type="match status" value="1"/>
</dbReference>
<accession>A0A090API6</accession>
<dbReference type="PANTHER" id="PTHR42663">
    <property type="entry name" value="HYDROLASE C777.06C-RELATED-RELATED"/>
    <property type="match status" value="1"/>
</dbReference>
<dbReference type="HOGENOM" id="CLU_031317_1_0_6"/>
<dbReference type="STRING" id="40754.THII_3900"/>
<feature type="domain" description="Metallo-beta-lactamase" evidence="1">
    <location>
        <begin position="31"/>
        <end position="221"/>
    </location>
</feature>
<name>A0A090API6_9GAMM</name>
<dbReference type="EMBL" id="AP014633">
    <property type="protein sequence ID" value="BAP58197.1"/>
    <property type="molecule type" value="Genomic_DNA"/>
</dbReference>
<dbReference type="Pfam" id="PF12706">
    <property type="entry name" value="Lactamase_B_2"/>
    <property type="match status" value="1"/>
</dbReference>
<dbReference type="OrthoDB" id="9803916at2"/>
<dbReference type="Gene3D" id="3.60.15.10">
    <property type="entry name" value="Ribonuclease Z/Hydroxyacylglutathione hydrolase-like"/>
    <property type="match status" value="1"/>
</dbReference>
<proteinExistence type="predicted"/>
<protein>
    <submittedName>
        <fullName evidence="2">Beta-lactamase</fullName>
    </submittedName>
</protein>
<keyword evidence="3" id="KW-1185">Reference proteome</keyword>